<dbReference type="AlphaFoldDB" id="A0A2S7KTW3"/>
<keyword evidence="3" id="KW-1185">Reference proteome</keyword>
<evidence type="ECO:0000259" key="1">
    <source>
        <dbReference type="PROSITE" id="PS51707"/>
    </source>
</evidence>
<dbReference type="SMART" id="SM01118">
    <property type="entry name" value="CYTH"/>
    <property type="match status" value="1"/>
</dbReference>
<sequence length="158" mass="17956">MIEIERKFLVSSLNFKNEAVSRTFIAQGFLTTEPERTVRVRVKGEQGYLTVKGISNVSGTSRREWEFEIPKTEAMDLLGLCPSVLEKNRFEVPVGSHLYEVDEFLGANAGLVLAEIELESEEEVFQRPNWLGKEVTGDVRYYNSQLSLSPYSEWGQTS</sequence>
<proteinExistence type="predicted"/>
<dbReference type="PROSITE" id="PS51707">
    <property type="entry name" value="CYTH"/>
    <property type="match status" value="1"/>
</dbReference>
<dbReference type="InterPro" id="IPR012042">
    <property type="entry name" value="NeuTTM/CthTTM-like"/>
</dbReference>
<accession>A0A2S7KTW3</accession>
<dbReference type="PANTHER" id="PTHR40114">
    <property type="entry name" value="SLR0698 PROTEIN"/>
    <property type="match status" value="1"/>
</dbReference>
<feature type="domain" description="CYTH" evidence="1">
    <location>
        <begin position="1"/>
        <end position="148"/>
    </location>
</feature>
<dbReference type="OrthoDB" id="9805588at2"/>
<gene>
    <name evidence="2" type="ORF">BST85_10960</name>
</gene>
<dbReference type="Gene3D" id="2.40.320.10">
    <property type="entry name" value="Hypothetical Protein Pfu-838710-001"/>
    <property type="match status" value="1"/>
</dbReference>
<dbReference type="InterPro" id="IPR023577">
    <property type="entry name" value="CYTH_domain"/>
</dbReference>
<dbReference type="SUPFAM" id="SSF55154">
    <property type="entry name" value="CYTH-like phosphatases"/>
    <property type="match status" value="1"/>
</dbReference>
<dbReference type="InterPro" id="IPR033469">
    <property type="entry name" value="CYTH-like_dom_sf"/>
</dbReference>
<name>A0A2S7KTW3_9FLAO</name>
<reference evidence="2 3" key="1">
    <citation type="submission" date="2016-11" db="EMBL/GenBank/DDBJ databases">
        <title>Trade-off between light-utilization and light-protection in marine flavobacteria.</title>
        <authorList>
            <person name="Kumagai Y."/>
        </authorList>
    </citation>
    <scope>NUCLEOTIDE SEQUENCE [LARGE SCALE GENOMIC DNA]</scope>
    <source>
        <strain evidence="2 3">NBRC 107741</strain>
    </source>
</reference>
<protein>
    <submittedName>
        <fullName evidence="2">Adenylate cyclase</fullName>
    </submittedName>
</protein>
<dbReference type="PANTHER" id="PTHR40114:SF1">
    <property type="entry name" value="SLR0698 PROTEIN"/>
    <property type="match status" value="1"/>
</dbReference>
<dbReference type="Proteomes" id="UP000239800">
    <property type="component" value="Unassembled WGS sequence"/>
</dbReference>
<organism evidence="2 3">
    <name type="scientific">Aureitalea marina</name>
    <dbReference type="NCBI Taxonomy" id="930804"/>
    <lineage>
        <taxon>Bacteria</taxon>
        <taxon>Pseudomonadati</taxon>
        <taxon>Bacteroidota</taxon>
        <taxon>Flavobacteriia</taxon>
        <taxon>Flavobacteriales</taxon>
        <taxon>Flavobacteriaceae</taxon>
        <taxon>Aureitalea</taxon>
    </lineage>
</organism>
<dbReference type="CDD" id="cd07891">
    <property type="entry name" value="CYTH-like_CthTTM-like_1"/>
    <property type="match status" value="1"/>
</dbReference>
<dbReference type="RefSeq" id="WP_104813996.1">
    <property type="nucleotide sequence ID" value="NZ_MQUB01000001.1"/>
</dbReference>
<dbReference type="EMBL" id="MQUB01000001">
    <property type="protein sequence ID" value="PQB06057.1"/>
    <property type="molecule type" value="Genomic_DNA"/>
</dbReference>
<evidence type="ECO:0000313" key="3">
    <source>
        <dbReference type="Proteomes" id="UP000239800"/>
    </source>
</evidence>
<evidence type="ECO:0000313" key="2">
    <source>
        <dbReference type="EMBL" id="PQB06057.1"/>
    </source>
</evidence>
<comment type="caution">
    <text evidence="2">The sequence shown here is derived from an EMBL/GenBank/DDBJ whole genome shotgun (WGS) entry which is preliminary data.</text>
</comment>
<dbReference type="Pfam" id="PF01928">
    <property type="entry name" value="CYTH"/>
    <property type="match status" value="1"/>
</dbReference>
<dbReference type="PIRSF" id="PIRSF016487">
    <property type="entry name" value="CYTH_UCP016487"/>
    <property type="match status" value="1"/>
</dbReference>